<keyword evidence="5 6" id="KW-0233">DNA recombination</keyword>
<sequence>MTGPEGLLKTITKQVIEAALEEEMTEHVGYDKHAAEGRNGGNSRNGTRSKTVLTDNADRCRSRCRGTGTARSSR</sequence>
<accession>A0ABN2LA28</accession>
<evidence type="ECO:0000256" key="5">
    <source>
        <dbReference type="ARBA" id="ARBA00023172"/>
    </source>
</evidence>
<proteinExistence type="inferred from homology"/>
<dbReference type="RefSeq" id="WP_344069781.1">
    <property type="nucleotide sequence ID" value="NZ_BAAAPN010000107.1"/>
</dbReference>
<evidence type="ECO:0000313" key="9">
    <source>
        <dbReference type="Proteomes" id="UP001501475"/>
    </source>
</evidence>
<evidence type="ECO:0000256" key="1">
    <source>
        <dbReference type="ARBA" id="ARBA00002190"/>
    </source>
</evidence>
<evidence type="ECO:0000256" key="3">
    <source>
        <dbReference type="ARBA" id="ARBA00022578"/>
    </source>
</evidence>
<keyword evidence="3 6" id="KW-0815">Transposition</keyword>
<dbReference type="InterPro" id="IPR001207">
    <property type="entry name" value="Transposase_mutator"/>
</dbReference>
<reference evidence="8 9" key="1">
    <citation type="journal article" date="2019" name="Int. J. Syst. Evol. Microbiol.">
        <title>The Global Catalogue of Microorganisms (GCM) 10K type strain sequencing project: providing services to taxonomists for standard genome sequencing and annotation.</title>
        <authorList>
            <consortium name="The Broad Institute Genomics Platform"/>
            <consortium name="The Broad Institute Genome Sequencing Center for Infectious Disease"/>
            <person name="Wu L."/>
            <person name="Ma J."/>
        </authorList>
    </citation>
    <scope>NUCLEOTIDE SEQUENCE [LARGE SCALE GENOMIC DNA]</scope>
    <source>
        <strain evidence="8 9">JCM 15591</strain>
    </source>
</reference>
<feature type="region of interest" description="Disordered" evidence="7">
    <location>
        <begin position="29"/>
        <end position="51"/>
    </location>
</feature>
<evidence type="ECO:0000256" key="7">
    <source>
        <dbReference type="SAM" id="MobiDB-lite"/>
    </source>
</evidence>
<keyword evidence="4 6" id="KW-0238">DNA-binding</keyword>
<dbReference type="EMBL" id="BAAAPN010000107">
    <property type="protein sequence ID" value="GAA1778466.1"/>
    <property type="molecule type" value="Genomic_DNA"/>
</dbReference>
<comment type="function">
    <text evidence="1 6">Required for the transposition of the insertion element.</text>
</comment>
<dbReference type="PANTHER" id="PTHR33217">
    <property type="entry name" value="TRANSPOSASE FOR INSERTION SEQUENCE ELEMENT IS1081"/>
    <property type="match status" value="1"/>
</dbReference>
<comment type="caution">
    <text evidence="8">The sequence shown here is derived from an EMBL/GenBank/DDBJ whole genome shotgun (WGS) entry which is preliminary data.</text>
</comment>
<evidence type="ECO:0000313" key="8">
    <source>
        <dbReference type="EMBL" id="GAA1778466.1"/>
    </source>
</evidence>
<gene>
    <name evidence="8" type="ORF">GCM10009810_39230</name>
</gene>
<comment type="similarity">
    <text evidence="2 6">Belongs to the transposase mutator family.</text>
</comment>
<protein>
    <recommendedName>
        <fullName evidence="6">Mutator family transposase</fullName>
    </recommendedName>
</protein>
<evidence type="ECO:0000256" key="4">
    <source>
        <dbReference type="ARBA" id="ARBA00023125"/>
    </source>
</evidence>
<organism evidence="8 9">
    <name type="scientific">Nostocoides vanveenii</name>
    <dbReference type="NCBI Taxonomy" id="330835"/>
    <lineage>
        <taxon>Bacteria</taxon>
        <taxon>Bacillati</taxon>
        <taxon>Actinomycetota</taxon>
        <taxon>Actinomycetes</taxon>
        <taxon>Micrococcales</taxon>
        <taxon>Intrasporangiaceae</taxon>
        <taxon>Nostocoides</taxon>
    </lineage>
</organism>
<dbReference type="Pfam" id="PF00872">
    <property type="entry name" value="Transposase_mut"/>
    <property type="match status" value="1"/>
</dbReference>
<dbReference type="Proteomes" id="UP001501475">
    <property type="component" value="Unassembled WGS sequence"/>
</dbReference>
<dbReference type="PANTHER" id="PTHR33217:SF8">
    <property type="entry name" value="MUTATOR FAMILY TRANSPOSASE"/>
    <property type="match status" value="1"/>
</dbReference>
<evidence type="ECO:0000256" key="6">
    <source>
        <dbReference type="RuleBase" id="RU365089"/>
    </source>
</evidence>
<name>A0ABN2LA28_9MICO</name>
<keyword evidence="6" id="KW-0814">Transposable element</keyword>
<keyword evidence="9" id="KW-1185">Reference proteome</keyword>
<evidence type="ECO:0000256" key="2">
    <source>
        <dbReference type="ARBA" id="ARBA00010961"/>
    </source>
</evidence>